<dbReference type="OrthoDB" id="7025449at2"/>
<feature type="transmembrane region" description="Helical" evidence="1">
    <location>
        <begin position="83"/>
        <end position="104"/>
    </location>
</feature>
<evidence type="ECO:0008006" key="4">
    <source>
        <dbReference type="Google" id="ProtNLM"/>
    </source>
</evidence>
<dbReference type="KEGG" id="hmi:soil367_02435"/>
<feature type="transmembrane region" description="Helical" evidence="1">
    <location>
        <begin position="53"/>
        <end position="71"/>
    </location>
</feature>
<reference evidence="2 3" key="1">
    <citation type="submission" date="2018-07" db="EMBL/GenBank/DDBJ databases">
        <title>Marsedoiliclastica nanhaica gen. nov. sp. nov., a novel marine hydrocarbonoclastic bacterium isolated from an in-situ enriched hydrocarbon-degrading consortium in deep-sea sediment.</title>
        <authorList>
            <person name="Dong C."/>
            <person name="Ma T."/>
            <person name="Liu R."/>
            <person name="Shao Z."/>
        </authorList>
    </citation>
    <scope>NUCLEOTIDE SEQUENCE [LARGE SCALE GENOMIC DNA]</scope>
    <source>
        <strain evidence="3">soil36-7</strain>
    </source>
</reference>
<accession>A0A4V1D982</accession>
<feature type="transmembrane region" description="Helical" evidence="1">
    <location>
        <begin position="248"/>
        <end position="271"/>
    </location>
</feature>
<dbReference type="Proteomes" id="UP000298049">
    <property type="component" value="Chromosome"/>
</dbReference>
<dbReference type="EMBL" id="CP031093">
    <property type="protein sequence ID" value="QCF27780.1"/>
    <property type="molecule type" value="Genomic_DNA"/>
</dbReference>
<feature type="transmembrane region" description="Helical" evidence="1">
    <location>
        <begin position="209"/>
        <end position="227"/>
    </location>
</feature>
<dbReference type="RefSeq" id="WP_136546563.1">
    <property type="nucleotide sequence ID" value="NZ_CP031093.1"/>
</dbReference>
<sequence>MVATTVFTWPAVLLPVAVLLELLAVTGAGETFSYVSCGLFFSYFLLSPRGLEIYARLLGLVAVATLAGLAFNGRLDLSRLGHAAEAAAFYSSFLGSLGLMQSLVRRFELLRRVHDLLLGGRPLFLYPKYALTSLSIASILNFSVVNVLCGSLMETLDQRGIVGAERQQWLRSILIVTLRGFALVPLIAPTSVAIAIITREVPALSWSMLVPYTAVAALVFVLVGWALEARRFRQVSHQRVELNGLPPGSGILAVCVALLLVGMATVVLLTSLSVSKAAMLTVPCLTIGFLLLRERNPRALGRELQDNLVGLRNEMFIFACSAAIGSTLASIVPAYWVQAIADTGSGQLGFAIVGMLMIMGGAAVGIAPLVVLTFLAGVLGQIQQSGAPVLFSGVALAVGFSMAMMLSPFGPSVMVLARFGRLSRLTVAFGWNLRYTLVALPAICLLLVLAINFSTL</sequence>
<proteinExistence type="predicted"/>
<feature type="transmembrane region" description="Helical" evidence="1">
    <location>
        <begin position="433"/>
        <end position="453"/>
    </location>
</feature>
<feature type="transmembrane region" description="Helical" evidence="1">
    <location>
        <begin position="173"/>
        <end position="197"/>
    </location>
</feature>
<keyword evidence="1" id="KW-0812">Transmembrane</keyword>
<dbReference type="AlphaFoldDB" id="A0A4V1D982"/>
<keyword evidence="1" id="KW-0472">Membrane</keyword>
<name>A0A4V1D982_9ALTE</name>
<evidence type="ECO:0000313" key="2">
    <source>
        <dbReference type="EMBL" id="QCF27780.1"/>
    </source>
</evidence>
<organism evidence="2 3">
    <name type="scientific">Hydrocarboniclastica marina</name>
    <dbReference type="NCBI Taxonomy" id="2259620"/>
    <lineage>
        <taxon>Bacteria</taxon>
        <taxon>Pseudomonadati</taxon>
        <taxon>Pseudomonadota</taxon>
        <taxon>Gammaproteobacteria</taxon>
        <taxon>Alteromonadales</taxon>
        <taxon>Alteromonadaceae</taxon>
        <taxon>Hydrocarboniclastica</taxon>
    </lineage>
</organism>
<feature type="transmembrane region" description="Helical" evidence="1">
    <location>
        <begin position="315"/>
        <end position="336"/>
    </location>
</feature>
<feature type="transmembrane region" description="Helical" evidence="1">
    <location>
        <begin position="6"/>
        <end position="24"/>
    </location>
</feature>
<protein>
    <recommendedName>
        <fullName evidence="4">Citrate transporter</fullName>
    </recommendedName>
</protein>
<evidence type="ECO:0000313" key="3">
    <source>
        <dbReference type="Proteomes" id="UP000298049"/>
    </source>
</evidence>
<gene>
    <name evidence="2" type="ORF">soil367_02435</name>
</gene>
<feature type="transmembrane region" description="Helical" evidence="1">
    <location>
        <begin position="129"/>
        <end position="152"/>
    </location>
</feature>
<keyword evidence="1" id="KW-1133">Transmembrane helix</keyword>
<evidence type="ECO:0000256" key="1">
    <source>
        <dbReference type="SAM" id="Phobius"/>
    </source>
</evidence>
<feature type="transmembrane region" description="Helical" evidence="1">
    <location>
        <begin position="348"/>
        <end position="377"/>
    </location>
</feature>
<keyword evidence="3" id="KW-1185">Reference proteome</keyword>
<feature type="transmembrane region" description="Helical" evidence="1">
    <location>
        <begin position="389"/>
        <end position="413"/>
    </location>
</feature>